<reference evidence="3" key="2">
    <citation type="journal article" date="2024" name="Nature">
        <title>Anoxygenic phototroph of the Chloroflexota uses a type I reaction centre.</title>
        <authorList>
            <person name="Tsuji J.M."/>
            <person name="Shaw N.A."/>
            <person name="Nagashima S."/>
            <person name="Venkiteswaran J.J."/>
            <person name="Schiff S.L."/>
            <person name="Watanabe T."/>
            <person name="Fukui M."/>
            <person name="Hanada S."/>
            <person name="Tank M."/>
            <person name="Neufeld J.D."/>
        </authorList>
    </citation>
    <scope>NUCLEOTIDE SEQUENCE</scope>
    <source>
        <strain evidence="3">L227-S17</strain>
    </source>
</reference>
<dbReference type="EMBL" id="CP128399">
    <property type="protein sequence ID" value="WJW65839.1"/>
    <property type="molecule type" value="Genomic_DNA"/>
</dbReference>
<name>A0A8T7M2T6_9CHLR</name>
<sequence length="154" mass="17145">MSVEDEQLKDLIVLTVNDVAGGVVESNITLIWNMYADKGKIANAPRLQYYYALKHAIQVMMGSVRAKVNIVVGQQKAEYSSQFTNLKSMLDDTVREIAKIEKEARVVRSPAIAALTNVNPITPNSDPRTINLPDPNDRQLRGDPLLPTDRRGQI</sequence>
<accession>A0A8T7M2T6</accession>
<dbReference type="RefSeq" id="WP_341467724.1">
    <property type="nucleotide sequence ID" value="NZ_CP128399.1"/>
</dbReference>
<evidence type="ECO:0000256" key="1">
    <source>
        <dbReference type="SAM" id="MobiDB-lite"/>
    </source>
</evidence>
<proteinExistence type="predicted"/>
<gene>
    <name evidence="2" type="ORF">HXX08_11380</name>
    <name evidence="3" type="ORF">OZ401_001618</name>
</gene>
<evidence type="ECO:0000313" key="2">
    <source>
        <dbReference type="EMBL" id="NWJ46471.1"/>
    </source>
</evidence>
<dbReference type="EMBL" id="JACATZ010000001">
    <property type="protein sequence ID" value="NWJ46471.1"/>
    <property type="molecule type" value="Genomic_DNA"/>
</dbReference>
<reference evidence="2 4" key="1">
    <citation type="submission" date="2020-06" db="EMBL/GenBank/DDBJ databases">
        <title>Anoxygenic phototrophic Chloroflexota member uses a Type I reaction center.</title>
        <authorList>
            <person name="Tsuji J.M."/>
            <person name="Shaw N.A."/>
            <person name="Nagashima S."/>
            <person name="Venkiteswaran J."/>
            <person name="Schiff S.L."/>
            <person name="Hanada S."/>
            <person name="Tank M."/>
            <person name="Neufeld J.D."/>
        </authorList>
    </citation>
    <scope>NUCLEOTIDE SEQUENCE [LARGE SCALE GENOMIC DNA]</scope>
    <source>
        <strain evidence="2">L227-S17</strain>
    </source>
</reference>
<evidence type="ECO:0000313" key="5">
    <source>
        <dbReference type="Proteomes" id="UP001431572"/>
    </source>
</evidence>
<dbReference type="Proteomes" id="UP000521676">
    <property type="component" value="Unassembled WGS sequence"/>
</dbReference>
<dbReference type="Proteomes" id="UP001431572">
    <property type="component" value="Chromosome 1"/>
</dbReference>
<feature type="region of interest" description="Disordered" evidence="1">
    <location>
        <begin position="117"/>
        <end position="154"/>
    </location>
</feature>
<organism evidence="2 4">
    <name type="scientific">Candidatus Chlorohelix allophototropha</name>
    <dbReference type="NCBI Taxonomy" id="3003348"/>
    <lineage>
        <taxon>Bacteria</taxon>
        <taxon>Bacillati</taxon>
        <taxon>Chloroflexota</taxon>
        <taxon>Chloroflexia</taxon>
        <taxon>Candidatus Chloroheliales</taxon>
        <taxon>Candidatus Chloroheliaceae</taxon>
        <taxon>Candidatus Chlorohelix</taxon>
    </lineage>
</organism>
<protein>
    <submittedName>
        <fullName evidence="2">Uncharacterized protein</fullName>
    </submittedName>
</protein>
<dbReference type="AlphaFoldDB" id="A0A8T7M2T6"/>
<keyword evidence="5" id="KW-1185">Reference proteome</keyword>
<evidence type="ECO:0000313" key="4">
    <source>
        <dbReference type="Proteomes" id="UP000521676"/>
    </source>
</evidence>
<feature type="compositionally biased region" description="Polar residues" evidence="1">
    <location>
        <begin position="117"/>
        <end position="128"/>
    </location>
</feature>
<evidence type="ECO:0000313" key="3">
    <source>
        <dbReference type="EMBL" id="WJW65839.1"/>
    </source>
</evidence>